<comment type="caution">
    <text evidence="1">The sequence shown here is derived from an EMBL/GenBank/DDBJ whole genome shotgun (WGS) entry which is preliminary data.</text>
</comment>
<protein>
    <recommendedName>
        <fullName evidence="3">Pilus assembly protein FlpE</fullName>
    </recommendedName>
</protein>
<dbReference type="NCBIfam" id="TIGR03815">
    <property type="entry name" value="CpaE_hom_Actino"/>
    <property type="match status" value="1"/>
</dbReference>
<dbReference type="PANTHER" id="PTHR43384:SF11">
    <property type="entry name" value="SEPTUM SITE DETERMINING PROTEIN"/>
    <property type="match status" value="1"/>
</dbReference>
<dbReference type="Proteomes" id="UP000321118">
    <property type="component" value="Unassembled WGS sequence"/>
</dbReference>
<dbReference type="EMBL" id="BJUB01000002">
    <property type="protein sequence ID" value="GEK20097.1"/>
    <property type="molecule type" value="Genomic_DNA"/>
</dbReference>
<dbReference type="RefSeq" id="WP_146925612.1">
    <property type="nucleotide sequence ID" value="NZ_BJUB01000002.1"/>
</dbReference>
<dbReference type="InterPro" id="IPR022521">
    <property type="entry name" value="Rv3660c"/>
</dbReference>
<evidence type="ECO:0000313" key="1">
    <source>
        <dbReference type="EMBL" id="GEK20097.1"/>
    </source>
</evidence>
<evidence type="ECO:0008006" key="3">
    <source>
        <dbReference type="Google" id="ProtNLM"/>
    </source>
</evidence>
<dbReference type="GO" id="GO:0009898">
    <property type="term" value="C:cytoplasmic side of plasma membrane"/>
    <property type="evidence" value="ECO:0007669"/>
    <property type="project" value="TreeGrafter"/>
</dbReference>
<sequence length="254" mass="25458">MTPLAGARPVPPTWPSVASSPQRAHVVGVVAGRGGAGASTLSAAVARHLARRTATVLVDLDRASAGIDVLLGLEAADGVRWPDLADAQGEVSGADVLALLPRWGTCAVLSADRARPGAPEPAVVADVLHALTAEAGALVLDLDRAAVVAGESLVGACDAVLVVAPLDLRTVAGILAMRPRLGPPHAPTWLVVRGPAPGGLGSIELSEAVDLPVLTTLPPDRGLVGSLERGGVPGAGRTARSAARVVAALHRNLP</sequence>
<dbReference type="SUPFAM" id="SSF52540">
    <property type="entry name" value="P-loop containing nucleoside triphosphate hydrolases"/>
    <property type="match status" value="1"/>
</dbReference>
<dbReference type="InterPro" id="IPR027417">
    <property type="entry name" value="P-loop_NTPase"/>
</dbReference>
<organism evidence="1 2">
    <name type="scientific">Cellulomonas xylanilytica</name>
    <dbReference type="NCBI Taxonomy" id="233583"/>
    <lineage>
        <taxon>Bacteria</taxon>
        <taxon>Bacillati</taxon>
        <taxon>Actinomycetota</taxon>
        <taxon>Actinomycetes</taxon>
        <taxon>Micrococcales</taxon>
        <taxon>Cellulomonadaceae</taxon>
        <taxon>Cellulomonas</taxon>
    </lineage>
</organism>
<dbReference type="GO" id="GO:0016887">
    <property type="term" value="F:ATP hydrolysis activity"/>
    <property type="evidence" value="ECO:0007669"/>
    <property type="project" value="TreeGrafter"/>
</dbReference>
<dbReference type="GO" id="GO:0005829">
    <property type="term" value="C:cytosol"/>
    <property type="evidence" value="ECO:0007669"/>
    <property type="project" value="TreeGrafter"/>
</dbReference>
<dbReference type="InterPro" id="IPR050625">
    <property type="entry name" value="ParA/MinD_ATPase"/>
</dbReference>
<keyword evidence="2" id="KW-1185">Reference proteome</keyword>
<reference evidence="1 2" key="1">
    <citation type="submission" date="2019-07" db="EMBL/GenBank/DDBJ databases">
        <title>Whole genome shotgun sequence of Cellulomonas xylanilytica NBRC 101102.</title>
        <authorList>
            <person name="Hosoyama A."/>
            <person name="Uohara A."/>
            <person name="Ohji S."/>
            <person name="Ichikawa N."/>
        </authorList>
    </citation>
    <scope>NUCLEOTIDE SEQUENCE [LARGE SCALE GENOMIC DNA]</scope>
    <source>
        <strain evidence="1 2">NBRC 101102</strain>
    </source>
</reference>
<evidence type="ECO:0000313" key="2">
    <source>
        <dbReference type="Proteomes" id="UP000321118"/>
    </source>
</evidence>
<gene>
    <name evidence="1" type="ORF">CXY01_06170</name>
</gene>
<accession>A0A510UZM0</accession>
<dbReference type="GO" id="GO:0051782">
    <property type="term" value="P:negative regulation of cell division"/>
    <property type="evidence" value="ECO:0007669"/>
    <property type="project" value="TreeGrafter"/>
</dbReference>
<dbReference type="AlphaFoldDB" id="A0A510UZM0"/>
<dbReference type="PANTHER" id="PTHR43384">
    <property type="entry name" value="SEPTUM SITE-DETERMINING PROTEIN MIND HOMOLOG, CHLOROPLASTIC-RELATED"/>
    <property type="match status" value="1"/>
</dbReference>
<proteinExistence type="predicted"/>
<dbReference type="OrthoDB" id="3252838at2"/>
<dbReference type="Gene3D" id="3.40.50.300">
    <property type="entry name" value="P-loop containing nucleotide triphosphate hydrolases"/>
    <property type="match status" value="1"/>
</dbReference>
<dbReference type="GO" id="GO:0005524">
    <property type="term" value="F:ATP binding"/>
    <property type="evidence" value="ECO:0007669"/>
    <property type="project" value="TreeGrafter"/>
</dbReference>
<name>A0A510UZM0_9CELL</name>